<sequence>MATSHVSSSSWPCSYCTIISQFPLVLSFPFSIFFTLLLSSCSLFLIFFSMRLFFTL</sequence>
<evidence type="ECO:0000313" key="2">
    <source>
        <dbReference type="EMBL" id="KAE9600590.1"/>
    </source>
</evidence>
<keyword evidence="1" id="KW-1133">Transmembrane helix</keyword>
<name>A0A6A4PGJ3_LUPAL</name>
<dbReference type="EMBL" id="WOCE01000014">
    <property type="protein sequence ID" value="KAE9600590.1"/>
    <property type="molecule type" value="Genomic_DNA"/>
</dbReference>
<protein>
    <submittedName>
        <fullName evidence="2">Uncharacterized protein</fullName>
    </submittedName>
</protein>
<evidence type="ECO:0000256" key="1">
    <source>
        <dbReference type="SAM" id="Phobius"/>
    </source>
</evidence>
<keyword evidence="1" id="KW-0472">Membrane</keyword>
<reference evidence="3" key="1">
    <citation type="journal article" date="2020" name="Nat. Commun.">
        <title>Genome sequence of the cluster root forming white lupin.</title>
        <authorList>
            <person name="Hufnagel B."/>
            <person name="Marques A."/>
            <person name="Soriano A."/>
            <person name="Marques L."/>
            <person name="Divol F."/>
            <person name="Doumas P."/>
            <person name="Sallet E."/>
            <person name="Mancinotti D."/>
            <person name="Carrere S."/>
            <person name="Marande W."/>
            <person name="Arribat S."/>
            <person name="Keller J."/>
            <person name="Huneau C."/>
            <person name="Blein T."/>
            <person name="Aime D."/>
            <person name="Laguerre M."/>
            <person name="Taylor J."/>
            <person name="Schubert V."/>
            <person name="Nelson M."/>
            <person name="Geu-Flores F."/>
            <person name="Crespi M."/>
            <person name="Gallardo-Guerrero K."/>
            <person name="Delaux P.-M."/>
            <person name="Salse J."/>
            <person name="Berges H."/>
            <person name="Guyot R."/>
            <person name="Gouzy J."/>
            <person name="Peret B."/>
        </authorList>
    </citation>
    <scope>NUCLEOTIDE SEQUENCE [LARGE SCALE GENOMIC DNA]</scope>
    <source>
        <strain evidence="3">cv. Amiga</strain>
    </source>
</reference>
<evidence type="ECO:0000313" key="3">
    <source>
        <dbReference type="Proteomes" id="UP000447434"/>
    </source>
</evidence>
<gene>
    <name evidence="2" type="ORF">Lalb_Chr14g0374521</name>
</gene>
<organism evidence="2 3">
    <name type="scientific">Lupinus albus</name>
    <name type="common">White lupine</name>
    <name type="synonym">Lupinus termis</name>
    <dbReference type="NCBI Taxonomy" id="3870"/>
    <lineage>
        <taxon>Eukaryota</taxon>
        <taxon>Viridiplantae</taxon>
        <taxon>Streptophyta</taxon>
        <taxon>Embryophyta</taxon>
        <taxon>Tracheophyta</taxon>
        <taxon>Spermatophyta</taxon>
        <taxon>Magnoliopsida</taxon>
        <taxon>eudicotyledons</taxon>
        <taxon>Gunneridae</taxon>
        <taxon>Pentapetalae</taxon>
        <taxon>rosids</taxon>
        <taxon>fabids</taxon>
        <taxon>Fabales</taxon>
        <taxon>Fabaceae</taxon>
        <taxon>Papilionoideae</taxon>
        <taxon>50 kb inversion clade</taxon>
        <taxon>genistoids sensu lato</taxon>
        <taxon>core genistoids</taxon>
        <taxon>Genisteae</taxon>
        <taxon>Lupinus</taxon>
    </lineage>
</organism>
<keyword evidence="1" id="KW-0812">Transmembrane</keyword>
<dbReference type="AlphaFoldDB" id="A0A6A4PGJ3"/>
<comment type="caution">
    <text evidence="2">The sequence shown here is derived from an EMBL/GenBank/DDBJ whole genome shotgun (WGS) entry which is preliminary data.</text>
</comment>
<proteinExistence type="predicted"/>
<dbReference type="Proteomes" id="UP000447434">
    <property type="component" value="Chromosome 14"/>
</dbReference>
<feature type="transmembrane region" description="Helical" evidence="1">
    <location>
        <begin position="30"/>
        <end position="54"/>
    </location>
</feature>
<keyword evidence="3" id="KW-1185">Reference proteome</keyword>
<accession>A0A6A4PGJ3</accession>